<accession>A0A542EWC8</accession>
<keyword evidence="1" id="KW-0805">Transcription regulation</keyword>
<dbReference type="RefSeq" id="WP_344021069.1">
    <property type="nucleotide sequence ID" value="NZ_BAAAKA010000004.1"/>
</dbReference>
<dbReference type="PANTHER" id="PTHR44846:SF1">
    <property type="entry name" value="MANNOSYL-D-GLYCERATE TRANSPORT_METABOLISM SYSTEM REPRESSOR MNGR-RELATED"/>
    <property type="match status" value="1"/>
</dbReference>
<dbReference type="Proteomes" id="UP000316298">
    <property type="component" value="Unassembled WGS sequence"/>
</dbReference>
<dbReference type="AlphaFoldDB" id="A0A542EWC8"/>
<comment type="caution">
    <text evidence="6">The sequence shown here is derived from an EMBL/GenBank/DDBJ whole genome shotgun (WGS) entry which is preliminary data.</text>
</comment>
<dbReference type="GO" id="GO:0003677">
    <property type="term" value="F:DNA binding"/>
    <property type="evidence" value="ECO:0007669"/>
    <property type="project" value="UniProtKB-KW"/>
</dbReference>
<organism evidence="6 7">
    <name type="scientific">Kribbella jejuensis</name>
    <dbReference type="NCBI Taxonomy" id="236068"/>
    <lineage>
        <taxon>Bacteria</taxon>
        <taxon>Bacillati</taxon>
        <taxon>Actinomycetota</taxon>
        <taxon>Actinomycetes</taxon>
        <taxon>Propionibacteriales</taxon>
        <taxon>Kribbellaceae</taxon>
        <taxon>Kribbella</taxon>
    </lineage>
</organism>
<evidence type="ECO:0000256" key="4">
    <source>
        <dbReference type="SAM" id="MobiDB-lite"/>
    </source>
</evidence>
<dbReference type="SUPFAM" id="SSF64288">
    <property type="entry name" value="Chorismate lyase-like"/>
    <property type="match status" value="1"/>
</dbReference>
<dbReference type="SUPFAM" id="SSF46785">
    <property type="entry name" value="Winged helix' DNA-binding domain"/>
    <property type="match status" value="1"/>
</dbReference>
<keyword evidence="7" id="KW-1185">Reference proteome</keyword>
<dbReference type="InterPro" id="IPR050679">
    <property type="entry name" value="Bact_HTH_transcr_reg"/>
</dbReference>
<name>A0A542EWC8_9ACTN</name>
<feature type="region of interest" description="Disordered" evidence="4">
    <location>
        <begin position="1"/>
        <end position="30"/>
    </location>
</feature>
<evidence type="ECO:0000256" key="1">
    <source>
        <dbReference type="ARBA" id="ARBA00023015"/>
    </source>
</evidence>
<dbReference type="Gene3D" id="1.10.10.10">
    <property type="entry name" value="Winged helix-like DNA-binding domain superfamily/Winged helix DNA-binding domain"/>
    <property type="match status" value="1"/>
</dbReference>
<feature type="domain" description="HTH gntR-type" evidence="5">
    <location>
        <begin position="58"/>
        <end position="124"/>
    </location>
</feature>
<dbReference type="EMBL" id="VFMM01000001">
    <property type="protein sequence ID" value="TQJ19456.1"/>
    <property type="molecule type" value="Genomic_DNA"/>
</dbReference>
<dbReference type="PROSITE" id="PS50949">
    <property type="entry name" value="HTH_GNTR"/>
    <property type="match status" value="1"/>
</dbReference>
<dbReference type="InterPro" id="IPR000524">
    <property type="entry name" value="Tscrpt_reg_HTH_GntR"/>
</dbReference>
<evidence type="ECO:0000256" key="2">
    <source>
        <dbReference type="ARBA" id="ARBA00023125"/>
    </source>
</evidence>
<evidence type="ECO:0000313" key="6">
    <source>
        <dbReference type="EMBL" id="TQJ19456.1"/>
    </source>
</evidence>
<dbReference type="PRINTS" id="PR00035">
    <property type="entry name" value="HTHGNTR"/>
</dbReference>
<dbReference type="CDD" id="cd07377">
    <property type="entry name" value="WHTH_GntR"/>
    <property type="match status" value="1"/>
</dbReference>
<dbReference type="Pfam" id="PF00392">
    <property type="entry name" value="GntR"/>
    <property type="match status" value="1"/>
</dbReference>
<evidence type="ECO:0000256" key="3">
    <source>
        <dbReference type="ARBA" id="ARBA00023163"/>
    </source>
</evidence>
<dbReference type="GO" id="GO:0045892">
    <property type="term" value="P:negative regulation of DNA-templated transcription"/>
    <property type="evidence" value="ECO:0007669"/>
    <property type="project" value="TreeGrafter"/>
</dbReference>
<evidence type="ECO:0000259" key="5">
    <source>
        <dbReference type="PROSITE" id="PS50949"/>
    </source>
</evidence>
<dbReference type="Gene3D" id="3.40.1410.10">
    <property type="entry name" value="Chorismate lyase-like"/>
    <property type="match status" value="1"/>
</dbReference>
<dbReference type="InterPro" id="IPR028978">
    <property type="entry name" value="Chorismate_lyase_/UTRA_dom_sf"/>
</dbReference>
<dbReference type="InterPro" id="IPR011663">
    <property type="entry name" value="UTRA"/>
</dbReference>
<protein>
    <submittedName>
        <fullName evidence="6">GntR family transcriptional regulator</fullName>
    </submittedName>
</protein>
<evidence type="ECO:0000313" key="7">
    <source>
        <dbReference type="Proteomes" id="UP000316298"/>
    </source>
</evidence>
<keyword evidence="3" id="KW-0804">Transcription</keyword>
<dbReference type="Pfam" id="PF07702">
    <property type="entry name" value="UTRA"/>
    <property type="match status" value="1"/>
</dbReference>
<dbReference type="SMART" id="SM00866">
    <property type="entry name" value="UTRA"/>
    <property type="match status" value="1"/>
</dbReference>
<dbReference type="InterPro" id="IPR036390">
    <property type="entry name" value="WH_DNA-bd_sf"/>
</dbReference>
<dbReference type="SMART" id="SM00345">
    <property type="entry name" value="HTH_GNTR"/>
    <property type="match status" value="1"/>
</dbReference>
<proteinExistence type="predicted"/>
<gene>
    <name evidence="6" type="ORF">FB475_3625</name>
</gene>
<sequence>MVVRDNGVADGLRGTTPRPAYPGNRFAGQIPRDTDLMARPRNNPGDLAELPTELRTDRPKGDQIREILENLTRSLAVGTVLPSERVLAERFGVARMTVRQEVDRVVAEGLAARRPGGGTFVAEPRPSRMLASSFTQDMINRGIEPGAKVLEHRVGAADEHLARELEEPIGTPVLHLVRLRTADGDPMAIERTTLSLNRYPGLDEIDFAEKSLYTVLATRYGVTLGMVSASIVAAPPEPSDAELLEIDSTTPCLIITSAPRTASDQVIEFGISTYRSDRYDITVAYRAT</sequence>
<dbReference type="GO" id="GO:0003700">
    <property type="term" value="F:DNA-binding transcription factor activity"/>
    <property type="evidence" value="ECO:0007669"/>
    <property type="project" value="InterPro"/>
</dbReference>
<dbReference type="PANTHER" id="PTHR44846">
    <property type="entry name" value="MANNOSYL-D-GLYCERATE TRANSPORT/METABOLISM SYSTEM REPRESSOR MNGR-RELATED"/>
    <property type="match status" value="1"/>
</dbReference>
<keyword evidence="2" id="KW-0238">DNA-binding</keyword>
<dbReference type="InterPro" id="IPR036388">
    <property type="entry name" value="WH-like_DNA-bd_sf"/>
</dbReference>
<reference evidence="6 7" key="1">
    <citation type="submission" date="2019-06" db="EMBL/GenBank/DDBJ databases">
        <title>Sequencing the genomes of 1000 actinobacteria strains.</title>
        <authorList>
            <person name="Klenk H.-P."/>
        </authorList>
    </citation>
    <scope>NUCLEOTIDE SEQUENCE [LARGE SCALE GENOMIC DNA]</scope>
    <source>
        <strain evidence="6 7">DSM 17305</strain>
    </source>
</reference>